<feature type="transmembrane region" description="Helical" evidence="1">
    <location>
        <begin position="218"/>
        <end position="242"/>
    </location>
</feature>
<feature type="transmembrane region" description="Helical" evidence="1">
    <location>
        <begin position="63"/>
        <end position="84"/>
    </location>
</feature>
<keyword evidence="1" id="KW-0472">Membrane</keyword>
<dbReference type="AlphaFoldDB" id="A0A8T2N6J0"/>
<protein>
    <recommendedName>
        <fullName evidence="5">NADH dehydrogenase subunit 5</fullName>
    </recommendedName>
</protein>
<evidence type="ECO:0000256" key="2">
    <source>
        <dbReference type="SAM" id="SignalP"/>
    </source>
</evidence>
<keyword evidence="2" id="KW-0732">Signal</keyword>
<name>A0A8T2N6J0_9TELE</name>
<dbReference type="Proteomes" id="UP000824540">
    <property type="component" value="Unassembled WGS sequence"/>
</dbReference>
<organism evidence="3 4">
    <name type="scientific">Albula glossodonta</name>
    <name type="common">roundjaw bonefish</name>
    <dbReference type="NCBI Taxonomy" id="121402"/>
    <lineage>
        <taxon>Eukaryota</taxon>
        <taxon>Metazoa</taxon>
        <taxon>Chordata</taxon>
        <taxon>Craniata</taxon>
        <taxon>Vertebrata</taxon>
        <taxon>Euteleostomi</taxon>
        <taxon>Actinopterygii</taxon>
        <taxon>Neopterygii</taxon>
        <taxon>Teleostei</taxon>
        <taxon>Albuliformes</taxon>
        <taxon>Albulidae</taxon>
        <taxon>Albula</taxon>
    </lineage>
</organism>
<feature type="transmembrane region" description="Helical" evidence="1">
    <location>
        <begin position="96"/>
        <end position="120"/>
    </location>
</feature>
<dbReference type="EMBL" id="JAFBMS010000106">
    <property type="protein sequence ID" value="KAG9335913.1"/>
    <property type="molecule type" value="Genomic_DNA"/>
</dbReference>
<evidence type="ECO:0000313" key="3">
    <source>
        <dbReference type="EMBL" id="KAG9335913.1"/>
    </source>
</evidence>
<keyword evidence="1" id="KW-1133">Transmembrane helix</keyword>
<feature type="transmembrane region" description="Helical" evidence="1">
    <location>
        <begin position="262"/>
        <end position="282"/>
    </location>
</feature>
<gene>
    <name evidence="3" type="ORF">JZ751_003470</name>
</gene>
<reference evidence="3" key="1">
    <citation type="thesis" date="2021" institute="BYU ScholarsArchive" country="Provo, UT, USA">
        <title>Applications of and Algorithms for Genome Assembly and Genomic Analyses with an Emphasis on Marine Teleosts.</title>
        <authorList>
            <person name="Pickett B.D."/>
        </authorList>
    </citation>
    <scope>NUCLEOTIDE SEQUENCE</scope>
    <source>
        <strain evidence="3">HI-2016</strain>
    </source>
</reference>
<proteinExistence type="predicted"/>
<evidence type="ECO:0000256" key="1">
    <source>
        <dbReference type="SAM" id="Phobius"/>
    </source>
</evidence>
<feature type="signal peptide" evidence="2">
    <location>
        <begin position="1"/>
        <end position="31"/>
    </location>
</feature>
<keyword evidence="1" id="KW-0812">Transmembrane</keyword>
<feature type="transmembrane region" description="Helical" evidence="1">
    <location>
        <begin position="132"/>
        <end position="149"/>
    </location>
</feature>
<evidence type="ECO:0008006" key="5">
    <source>
        <dbReference type="Google" id="ProtNLM"/>
    </source>
</evidence>
<feature type="chain" id="PRO_5035830852" description="NADH dehydrogenase subunit 5" evidence="2">
    <location>
        <begin position="32"/>
        <end position="283"/>
    </location>
</feature>
<sequence length="283" mass="29490">MVANVKSLSSYYFLCCSLLLLLLLLPGICLCAGGSSTLAFSSTFSPTSVGSHATLRDGTLGPALSLAAWLLLPLLASLHVVAFCGSACRSAQSFSLSLGSLVLLSASASVLTSVIFVWWFQAAFTRWWRSSYSFILLFSFSSLSLSLRLRASALASASFSCPSSTSRLLACSSSTIASFSASLVHMAEAGNASISSFPCVWASSASSRLMQSDVLSSLLFSALVLSTSASVLASVLACFGFSKAPRTASCSASVFQPLAESHALFFAYISACPLHVCLSLGFC</sequence>
<evidence type="ECO:0000313" key="4">
    <source>
        <dbReference type="Proteomes" id="UP000824540"/>
    </source>
</evidence>
<accession>A0A8T2N6J0</accession>
<comment type="caution">
    <text evidence="3">The sequence shown here is derived from an EMBL/GenBank/DDBJ whole genome shotgun (WGS) entry which is preliminary data.</text>
</comment>
<keyword evidence="4" id="KW-1185">Reference proteome</keyword>